<feature type="repeat" description="PPR" evidence="3">
    <location>
        <begin position="267"/>
        <end position="301"/>
    </location>
</feature>
<feature type="repeat" description="PPR" evidence="3">
    <location>
        <begin position="617"/>
        <end position="651"/>
    </location>
</feature>
<organism evidence="4 5">
    <name type="scientific">Apostasia shenzhenica</name>
    <dbReference type="NCBI Taxonomy" id="1088818"/>
    <lineage>
        <taxon>Eukaryota</taxon>
        <taxon>Viridiplantae</taxon>
        <taxon>Streptophyta</taxon>
        <taxon>Embryophyta</taxon>
        <taxon>Tracheophyta</taxon>
        <taxon>Spermatophyta</taxon>
        <taxon>Magnoliopsida</taxon>
        <taxon>Liliopsida</taxon>
        <taxon>Asparagales</taxon>
        <taxon>Orchidaceae</taxon>
        <taxon>Apostasioideae</taxon>
        <taxon>Apostasia</taxon>
    </lineage>
</organism>
<feature type="repeat" description="PPR" evidence="3">
    <location>
        <begin position="232"/>
        <end position="266"/>
    </location>
</feature>
<proteinExistence type="inferred from homology"/>
<dbReference type="GO" id="GO:0008168">
    <property type="term" value="F:methyltransferase activity"/>
    <property type="evidence" value="ECO:0007669"/>
    <property type="project" value="UniProtKB-KW"/>
</dbReference>
<evidence type="ECO:0000256" key="1">
    <source>
        <dbReference type="ARBA" id="ARBA00007626"/>
    </source>
</evidence>
<gene>
    <name evidence="4" type="ORF">AXF42_Ash000562</name>
</gene>
<dbReference type="GO" id="GO:0003729">
    <property type="term" value="F:mRNA binding"/>
    <property type="evidence" value="ECO:0007669"/>
    <property type="project" value="TreeGrafter"/>
</dbReference>
<feature type="repeat" description="PPR" evidence="3">
    <location>
        <begin position="337"/>
        <end position="371"/>
    </location>
</feature>
<feature type="repeat" description="PPR" evidence="3">
    <location>
        <begin position="302"/>
        <end position="336"/>
    </location>
</feature>
<dbReference type="AlphaFoldDB" id="A0A2I0AGQ3"/>
<dbReference type="Proteomes" id="UP000236161">
    <property type="component" value="Unassembled WGS sequence"/>
</dbReference>
<keyword evidence="4" id="KW-0489">Methyltransferase</keyword>
<keyword evidence="2" id="KW-0677">Repeat</keyword>
<reference evidence="4 5" key="1">
    <citation type="journal article" date="2017" name="Nature">
        <title>The Apostasia genome and the evolution of orchids.</title>
        <authorList>
            <person name="Zhang G.Q."/>
            <person name="Liu K.W."/>
            <person name="Li Z."/>
            <person name="Lohaus R."/>
            <person name="Hsiao Y.Y."/>
            <person name="Niu S.C."/>
            <person name="Wang J.Y."/>
            <person name="Lin Y.C."/>
            <person name="Xu Q."/>
            <person name="Chen L.J."/>
            <person name="Yoshida K."/>
            <person name="Fujiwara S."/>
            <person name="Wang Z.W."/>
            <person name="Zhang Y.Q."/>
            <person name="Mitsuda N."/>
            <person name="Wang M."/>
            <person name="Liu G.H."/>
            <person name="Pecoraro L."/>
            <person name="Huang H.X."/>
            <person name="Xiao X.J."/>
            <person name="Lin M."/>
            <person name="Wu X.Y."/>
            <person name="Wu W.L."/>
            <person name="Chen Y.Y."/>
            <person name="Chang S.B."/>
            <person name="Sakamoto S."/>
            <person name="Ohme-Takagi M."/>
            <person name="Yagi M."/>
            <person name="Zeng S.J."/>
            <person name="Shen C.Y."/>
            <person name="Yeh C.M."/>
            <person name="Luo Y.B."/>
            <person name="Tsai W.C."/>
            <person name="Van de Peer Y."/>
            <person name="Liu Z.J."/>
        </authorList>
    </citation>
    <scope>NUCLEOTIDE SEQUENCE [LARGE SCALE GENOMIC DNA]</scope>
    <source>
        <strain evidence="5">cv. Shenzhen</strain>
        <tissue evidence="4">Stem</tissue>
    </source>
</reference>
<evidence type="ECO:0000313" key="4">
    <source>
        <dbReference type="EMBL" id="PKA54727.1"/>
    </source>
</evidence>
<sequence>MLFSHVASRTRLSSRFPVYSSSYRLSAAGSLHFQEEGSQSESDTQIHSSCAHQAYPFRRTGGSPLRMMQECAKMGNLGEALHYLGLLKPTVLDYNALLHCYLRSGRVSVEQLLQVFVGMKRFGPIPNVWTFIILSDGLCRLGFLQDSLFVMEEMCCNHYVPSFELLQKLIKKSLKIGMFEFSYMVLDMMLRYGYRPTAPVLNSLISGFSRVGKIHKAYSIFWVLLEKSFLPEVYSYNPILFGLCKSGRIHTALSFFCFLRKRGFAHNVYTYTSLILGFSREGLWDEAYWVLDQMKHESCMPTVVTYTLLIKYLCEYDKVEDALKIFKMMVVTGCNADQIAYNSLLHGLCRHRRIMDAHKLVEDMVEKGCHPDSFSYCTLAAGMLKAGQVRKSQELLIKVLPGNDPQDVAPWNVYFHSLCVEKHVMDSVSLLRSKIEEGFIPSNATYNTILKGFCLEKKLKDALCFLDQCDWGRSGPDMISFNTILSAACKQGNSSLIRIVLCRMELEGIEANIISMTCLMEFLGKTGKLRECLRFFGHLLKNGYNPTTVTYNVLLNILCKVQLHKVAHRVFNEFKGCCTFPDIISHNILINVSVREGDYLSMWCLLAHMYRWGLLPDSITYGLLSYGLCRVRSISDALHLERAMIQQEVRPSIFFYNAILDTMFRTDKLGDIFCLLRKMEIEGVELNDISYKILDRTLSKVGRVIERLMGRHKNELVGAELKYLTFIHR</sequence>
<dbReference type="Gene3D" id="1.25.40.10">
    <property type="entry name" value="Tetratricopeptide repeat domain"/>
    <property type="match status" value="6"/>
</dbReference>
<keyword evidence="5" id="KW-1185">Reference proteome</keyword>
<feature type="repeat" description="PPR" evidence="3">
    <location>
        <begin position="197"/>
        <end position="231"/>
    </location>
</feature>
<keyword evidence="4" id="KW-0808">Transferase</keyword>
<evidence type="ECO:0000256" key="2">
    <source>
        <dbReference type="ARBA" id="ARBA00022737"/>
    </source>
</evidence>
<dbReference type="Pfam" id="PF01535">
    <property type="entry name" value="PPR"/>
    <property type="match status" value="2"/>
</dbReference>
<feature type="repeat" description="PPR" evidence="3">
    <location>
        <begin position="477"/>
        <end position="511"/>
    </location>
</feature>
<evidence type="ECO:0000313" key="5">
    <source>
        <dbReference type="Proteomes" id="UP000236161"/>
    </source>
</evidence>
<dbReference type="Pfam" id="PF12854">
    <property type="entry name" value="PPR_1"/>
    <property type="match status" value="1"/>
</dbReference>
<dbReference type="EMBL" id="KZ451982">
    <property type="protein sequence ID" value="PKA54727.1"/>
    <property type="molecule type" value="Genomic_DNA"/>
</dbReference>
<dbReference type="PANTHER" id="PTHR47938">
    <property type="entry name" value="RESPIRATORY COMPLEX I CHAPERONE (CIA84), PUTATIVE (AFU_ORTHOLOGUE AFUA_2G06020)-RELATED"/>
    <property type="match status" value="1"/>
</dbReference>
<dbReference type="InterPro" id="IPR011990">
    <property type="entry name" value="TPR-like_helical_dom_sf"/>
</dbReference>
<dbReference type="NCBIfam" id="TIGR00756">
    <property type="entry name" value="PPR"/>
    <property type="match status" value="6"/>
</dbReference>
<dbReference type="InterPro" id="IPR002885">
    <property type="entry name" value="PPR_rpt"/>
</dbReference>
<feature type="repeat" description="PPR" evidence="3">
    <location>
        <begin position="582"/>
        <end position="616"/>
    </location>
</feature>
<dbReference type="Pfam" id="PF13041">
    <property type="entry name" value="PPR_2"/>
    <property type="match status" value="5"/>
</dbReference>
<protein>
    <submittedName>
        <fullName evidence="4">Pentatricopeptide repeat-containing protein</fullName>
        <ecNumber evidence="4">2.1.1.204</ecNumber>
    </submittedName>
</protein>
<feature type="repeat" description="PPR" evidence="3">
    <location>
        <begin position="90"/>
        <end position="126"/>
    </location>
</feature>
<dbReference type="PROSITE" id="PS51375">
    <property type="entry name" value="PPR"/>
    <property type="match status" value="11"/>
</dbReference>
<dbReference type="OrthoDB" id="185373at2759"/>
<accession>A0A2I0AGQ3</accession>
<dbReference type="GO" id="GO:0032259">
    <property type="term" value="P:methylation"/>
    <property type="evidence" value="ECO:0007669"/>
    <property type="project" value="UniProtKB-KW"/>
</dbReference>
<name>A0A2I0AGQ3_9ASPA</name>
<dbReference type="PANTHER" id="PTHR47938:SF35">
    <property type="entry name" value="PENTATRICOPEPTIDE REPEAT-CONTAINING PROTEIN 4, MITOCHONDRIAL-RELATED"/>
    <property type="match status" value="1"/>
</dbReference>
<dbReference type="EC" id="2.1.1.204" evidence="4"/>
<feature type="repeat" description="PPR" evidence="3">
    <location>
        <begin position="512"/>
        <end position="546"/>
    </location>
</feature>
<feature type="repeat" description="PPR" evidence="3">
    <location>
        <begin position="127"/>
        <end position="161"/>
    </location>
</feature>
<evidence type="ECO:0000256" key="3">
    <source>
        <dbReference type="PROSITE-ProRule" id="PRU00708"/>
    </source>
</evidence>
<comment type="similarity">
    <text evidence="1">Belongs to the PPR family. P subfamily.</text>
</comment>